<dbReference type="InParanoid" id="G0VCB3"/>
<feature type="compositionally biased region" description="Low complexity" evidence="1">
    <location>
        <begin position="238"/>
        <end position="251"/>
    </location>
</feature>
<reference key="2">
    <citation type="submission" date="2011-08" db="EMBL/GenBank/DDBJ databases">
        <title>Genome sequence of Naumovozyma castellii.</title>
        <authorList>
            <person name="Gordon J.L."/>
            <person name="Armisen D."/>
            <person name="Proux-Wera E."/>
            <person name="OhEigeartaigh S.S."/>
            <person name="Byrne K.P."/>
            <person name="Wolfe K.H."/>
        </authorList>
    </citation>
    <scope>NUCLEOTIDE SEQUENCE</scope>
    <source>
        <strain>Type strain:CBS 4309</strain>
    </source>
</reference>
<dbReference type="HOGENOM" id="CLU_385965_0_0_1"/>
<feature type="compositionally biased region" description="Polar residues" evidence="1">
    <location>
        <begin position="373"/>
        <end position="399"/>
    </location>
</feature>
<dbReference type="GO" id="GO:0045185">
    <property type="term" value="P:maintenance of protein location"/>
    <property type="evidence" value="ECO:0007669"/>
    <property type="project" value="EnsemblFungi"/>
</dbReference>
<evidence type="ECO:0008006" key="4">
    <source>
        <dbReference type="Google" id="ProtNLM"/>
    </source>
</evidence>
<dbReference type="GO" id="GO:0098841">
    <property type="term" value="P:protein localization to cell division site after cytokinesis"/>
    <property type="evidence" value="ECO:0007669"/>
    <property type="project" value="EnsemblFungi"/>
</dbReference>
<dbReference type="STRING" id="1064592.G0VCB3"/>
<evidence type="ECO:0000313" key="3">
    <source>
        <dbReference type="Proteomes" id="UP000001640"/>
    </source>
</evidence>
<feature type="region of interest" description="Disordered" evidence="1">
    <location>
        <begin position="373"/>
        <end position="454"/>
    </location>
</feature>
<feature type="region of interest" description="Disordered" evidence="1">
    <location>
        <begin position="174"/>
        <end position="279"/>
    </location>
</feature>
<feature type="compositionally biased region" description="Polar residues" evidence="1">
    <location>
        <begin position="198"/>
        <end position="210"/>
    </location>
</feature>
<dbReference type="GO" id="GO:1990344">
    <property type="term" value="P:secondary cell septum biogenesis"/>
    <property type="evidence" value="ECO:0007669"/>
    <property type="project" value="EnsemblFungi"/>
</dbReference>
<dbReference type="GO" id="GO:0032174">
    <property type="term" value="C:cellular bud neck septin collar"/>
    <property type="evidence" value="ECO:0007669"/>
    <property type="project" value="EnsemblFungi"/>
</dbReference>
<dbReference type="eggNOG" id="ENOG502R02U">
    <property type="taxonomic scope" value="Eukaryota"/>
</dbReference>
<dbReference type="GeneID" id="96902706"/>
<feature type="compositionally biased region" description="Low complexity" evidence="1">
    <location>
        <begin position="263"/>
        <end position="279"/>
    </location>
</feature>
<dbReference type="KEGG" id="ncs:NCAS_0C01320"/>
<dbReference type="OrthoDB" id="4065285at2759"/>
<feature type="region of interest" description="Disordered" evidence="1">
    <location>
        <begin position="124"/>
        <end position="159"/>
    </location>
</feature>
<dbReference type="OMA" id="MDFKFPS"/>
<dbReference type="GO" id="GO:0032177">
    <property type="term" value="C:cellular bud neck split septin rings"/>
    <property type="evidence" value="ECO:0007669"/>
    <property type="project" value="EnsemblFungi"/>
</dbReference>
<name>G0VCB3_NAUCA</name>
<keyword evidence="3" id="KW-1185">Reference proteome</keyword>
<reference evidence="2 3" key="1">
    <citation type="journal article" date="2011" name="Proc. Natl. Acad. Sci. U.S.A.">
        <title>Evolutionary erosion of yeast sex chromosomes by mating-type switching accidents.</title>
        <authorList>
            <person name="Gordon J.L."/>
            <person name="Armisen D."/>
            <person name="Proux-Wera E."/>
            <person name="Oheigeartaigh S.S."/>
            <person name="Byrne K.P."/>
            <person name="Wolfe K.H."/>
        </authorList>
    </citation>
    <scope>NUCLEOTIDE SEQUENCE [LARGE SCALE GENOMIC DNA]</scope>
    <source>
        <strain evidence="3">ATCC 76901 / BCRC 22586 / CBS 4309 / NBRC 1992 / NRRL Y-12630</strain>
    </source>
</reference>
<organism evidence="2 3">
    <name type="scientific">Naumovozyma castellii</name>
    <name type="common">Yeast</name>
    <name type="synonym">Saccharomyces castellii</name>
    <dbReference type="NCBI Taxonomy" id="27288"/>
    <lineage>
        <taxon>Eukaryota</taxon>
        <taxon>Fungi</taxon>
        <taxon>Dikarya</taxon>
        <taxon>Ascomycota</taxon>
        <taxon>Saccharomycotina</taxon>
        <taxon>Saccharomycetes</taxon>
        <taxon>Saccharomycetales</taxon>
        <taxon>Saccharomycetaceae</taxon>
        <taxon>Naumovozyma</taxon>
    </lineage>
</organism>
<feature type="compositionally biased region" description="Low complexity" evidence="1">
    <location>
        <begin position="187"/>
        <end position="197"/>
    </location>
</feature>
<dbReference type="Proteomes" id="UP000001640">
    <property type="component" value="Chromosome 3"/>
</dbReference>
<dbReference type="GO" id="GO:1903473">
    <property type="term" value="P:positive regulation of mitotic actomyosin contractile ring contraction"/>
    <property type="evidence" value="ECO:0007669"/>
    <property type="project" value="EnsemblFungi"/>
</dbReference>
<proteinExistence type="predicted"/>
<dbReference type="RefSeq" id="XP_003675489.1">
    <property type="nucleotide sequence ID" value="XM_003675441.1"/>
</dbReference>
<protein>
    <recommendedName>
        <fullName evidence="4">Altered inheritance of mitochondria protein 44</fullName>
    </recommendedName>
</protein>
<feature type="region of interest" description="Disordered" evidence="1">
    <location>
        <begin position="323"/>
        <end position="361"/>
    </location>
</feature>
<gene>
    <name evidence="2" type="primary">NCAS0C01320</name>
    <name evidence="2" type="ordered locus">NCAS_0C01320</name>
</gene>
<dbReference type="GO" id="GO:0005886">
    <property type="term" value="C:plasma membrane"/>
    <property type="evidence" value="ECO:0007669"/>
    <property type="project" value="EnsemblFungi"/>
</dbReference>
<evidence type="ECO:0000313" key="2">
    <source>
        <dbReference type="EMBL" id="CCC69122.1"/>
    </source>
</evidence>
<feature type="compositionally biased region" description="Polar residues" evidence="1">
    <location>
        <begin position="424"/>
        <end position="441"/>
    </location>
</feature>
<dbReference type="EMBL" id="HE576754">
    <property type="protein sequence ID" value="CCC69122.1"/>
    <property type="molecule type" value="Genomic_DNA"/>
</dbReference>
<dbReference type="AlphaFoldDB" id="G0VCB3"/>
<feature type="compositionally biased region" description="Polar residues" evidence="1">
    <location>
        <begin position="346"/>
        <end position="355"/>
    </location>
</feature>
<sequence length="657" mass="72865">MIIRTPTRTKTTSFKGDQMDFQFPSQEHLPKASPQQEFDLNNHHLLNDVLQKQTLSLPSQHPEEDATSQILSDYTSTSNTNTNSNSSNGYYSFANISDNTTSPKLHSLSSNSYGGFQTLDKTDYPSTLAPDKMPLLGSLNNDSKRTLPGKKKSQTASSIPTADNISFAIVSASSDSSTMETPLQRGSSSSSSTVSSTIHINNRKPTNLQRVPTIRQVPSINSSSSTSSFKLRAQQKSPNTTTPPNNNNHNNNHTKIHSKNRRISTSASVSSSKKSSLKRSNAIRCKGGLLYYFTLMGIKIKKQLRRLRAVIRKKLFSYKNEKTKHTTGTPITKKPAYPRPVKNHSRISTSNSPETSHLKRTNGYMTKLQRSMSNRSFQPVLQQKPTQPSAATTTKNAAPSTNKTKRTNTTSLRRTPSSIRRAASTLQSTPTKSVTRNSSSHSRTKLIRSNGKNGLSNVIRQPSIVVKNKVIPLSMSQYSSLKKVGENDEDEYVIDTASMNQLSEIEEDEADDDEMEDAVQDTKLLFNQYLRCVIAKRIMLRLQIAKFQESSLQGNDMPSLFVEGEENADEDDDISSYASSQYSSACMDDIINKGLNSSDNESESDVESEMDDKLGSLNIPFRMLPFNMFDNSRSSSMISVPISTVKRSSTLPVSVRI</sequence>
<feature type="compositionally biased region" description="Low complexity" evidence="1">
    <location>
        <begin position="219"/>
        <end position="228"/>
    </location>
</feature>
<dbReference type="GO" id="GO:0005637">
    <property type="term" value="C:nuclear inner membrane"/>
    <property type="evidence" value="ECO:0007669"/>
    <property type="project" value="EnsemblFungi"/>
</dbReference>
<accession>G0VCB3</accession>
<dbReference type="GO" id="GO:1901900">
    <property type="term" value="P:regulation of protein localization to cell division site"/>
    <property type="evidence" value="ECO:0007669"/>
    <property type="project" value="EnsemblFungi"/>
</dbReference>
<feature type="compositionally biased region" description="Basic residues" evidence="1">
    <location>
        <begin position="252"/>
        <end position="262"/>
    </location>
</feature>
<evidence type="ECO:0000256" key="1">
    <source>
        <dbReference type="SAM" id="MobiDB-lite"/>
    </source>
</evidence>
<dbReference type="FunCoup" id="G0VCB3">
    <property type="interactions" value="49"/>
</dbReference>